<evidence type="ECO:0000256" key="2">
    <source>
        <dbReference type="SAM" id="MobiDB-lite"/>
    </source>
</evidence>
<accession>A0A2N4U390</accession>
<dbReference type="Pfam" id="PF00498">
    <property type="entry name" value="FHA"/>
    <property type="match status" value="1"/>
</dbReference>
<evidence type="ECO:0000256" key="1">
    <source>
        <dbReference type="ARBA" id="ARBA00006611"/>
    </source>
</evidence>
<evidence type="ECO:0000259" key="3">
    <source>
        <dbReference type="PROSITE" id="PS50006"/>
    </source>
</evidence>
<dbReference type="GO" id="GO:0016887">
    <property type="term" value="F:ATP hydrolysis activity"/>
    <property type="evidence" value="ECO:0007669"/>
    <property type="project" value="InterPro"/>
</dbReference>
<dbReference type="CDD" id="cd00060">
    <property type="entry name" value="FHA"/>
    <property type="match status" value="1"/>
</dbReference>
<dbReference type="InterPro" id="IPR008984">
    <property type="entry name" value="SMAD_FHA_dom_sf"/>
</dbReference>
<comment type="similarity">
    <text evidence="1">Belongs to the GSP E family.</text>
</comment>
<feature type="region of interest" description="Disordered" evidence="2">
    <location>
        <begin position="111"/>
        <end position="153"/>
    </location>
</feature>
<dbReference type="SUPFAM" id="SSF49879">
    <property type="entry name" value="SMAD/FHA domain"/>
    <property type="match status" value="1"/>
</dbReference>
<dbReference type="EMBL" id="PDNW01000010">
    <property type="protein sequence ID" value="PLC49476.1"/>
    <property type="molecule type" value="Genomic_DNA"/>
</dbReference>
<dbReference type="RefSeq" id="WP_102074351.1">
    <property type="nucleotide sequence ID" value="NZ_PDNW01000010.1"/>
</dbReference>
<dbReference type="InterPro" id="IPR027417">
    <property type="entry name" value="P-loop_NTPase"/>
</dbReference>
<dbReference type="AlphaFoldDB" id="A0A2N4U390"/>
<dbReference type="OrthoDB" id="9810761at2"/>
<dbReference type="Proteomes" id="UP000234190">
    <property type="component" value="Unassembled WGS sequence"/>
</dbReference>
<sequence>MLEMELRFEDGTVDTFKAALPLDIGRGSDCGLRLKAWRVAKRHARIDRREGGLFLEDFGALSGTLVNGQRVTQYGPLAVDDEIVIGPCLLRLRGPIQDCPTTPMRENTLQSDRLMASDSSEATATAGRALTRRPALADQPVAGGNPADASNEPGLDTVLRHRRRLHGALLEALDLRRRDIASMSDDALRSEAIAALREIIAHDTELPDSMDRTALLTEVVDEAVGLGPLEPLLADHVVTEIMVNRHDEIYIETGGRLIRHTAAFSSEQAVLGVIERIVSPLGRRIDESAPMVDARLRDGSRVNAVIPPVALRGASITIRKFPHSRPGMEDLLRVGALDESMRDFLSACVEHRKNIIVSGGTGSGKTTLLNILSNCIPAGERIVTIEDAAELRLNHQHLVALEARPANLEGRGEINIRDLVRNALRMRPDRIVIGECRGGESFDMLAAMNTGHEGSLTTLHANSPRDALARLETMILMAGMDIPLAAVREHIASSINIIVQQARLNTGMRLITSIVEVTGIESGRIQTQALFRYEGGPPAVFSGCGVVPECFRDETGSARLPFEWFDKRTQASDAIHSFSSLDDPTAECDSLM</sequence>
<dbReference type="Gene3D" id="3.30.450.380">
    <property type="match status" value="1"/>
</dbReference>
<dbReference type="Gene3D" id="2.60.200.20">
    <property type="match status" value="1"/>
</dbReference>
<name>A0A2N4U390_9BURK</name>
<dbReference type="Pfam" id="PF00437">
    <property type="entry name" value="T2SSE"/>
    <property type="match status" value="1"/>
</dbReference>
<evidence type="ECO:0000313" key="5">
    <source>
        <dbReference type="Proteomes" id="UP000234190"/>
    </source>
</evidence>
<dbReference type="Gene3D" id="3.40.50.300">
    <property type="entry name" value="P-loop containing nucleotide triphosphate hydrolases"/>
    <property type="match status" value="1"/>
</dbReference>
<proteinExistence type="inferred from homology"/>
<dbReference type="InterPro" id="IPR001482">
    <property type="entry name" value="T2SS/T4SS_dom"/>
</dbReference>
<dbReference type="InterPro" id="IPR050921">
    <property type="entry name" value="T4SS_GSP_E_ATPase"/>
</dbReference>
<dbReference type="InterPro" id="IPR000253">
    <property type="entry name" value="FHA_dom"/>
</dbReference>
<dbReference type="PANTHER" id="PTHR30486">
    <property type="entry name" value="TWITCHING MOTILITY PROTEIN PILT"/>
    <property type="match status" value="1"/>
</dbReference>
<dbReference type="PROSITE" id="PS50006">
    <property type="entry name" value="FHA_DOMAIN"/>
    <property type="match status" value="1"/>
</dbReference>
<organism evidence="4 5">
    <name type="scientific">Pollutimonas subterranea</name>
    <dbReference type="NCBI Taxonomy" id="2045210"/>
    <lineage>
        <taxon>Bacteria</taxon>
        <taxon>Pseudomonadati</taxon>
        <taxon>Pseudomonadota</taxon>
        <taxon>Betaproteobacteria</taxon>
        <taxon>Burkholderiales</taxon>
        <taxon>Alcaligenaceae</taxon>
        <taxon>Pollutimonas</taxon>
    </lineage>
</organism>
<reference evidence="4 5" key="1">
    <citation type="submission" date="2017-10" db="EMBL/GenBank/DDBJ databases">
        <title>Two draft genome sequences of Pusillimonas sp. strains isolated from a nitrate- and radionuclide-contaminated groundwater in Russia.</title>
        <authorList>
            <person name="Grouzdev D.S."/>
            <person name="Tourova T.P."/>
            <person name="Goeva M.A."/>
            <person name="Babich T.L."/>
            <person name="Sokolova D.S."/>
            <person name="Abdullin R."/>
            <person name="Poltaraus A.B."/>
            <person name="Toshchakov S.V."/>
            <person name="Nazina T.N."/>
        </authorList>
    </citation>
    <scope>NUCLEOTIDE SEQUENCE [LARGE SCALE GENOMIC DNA]</scope>
    <source>
        <strain evidence="4 5">JR1/69-3-13</strain>
    </source>
</reference>
<feature type="compositionally biased region" description="Polar residues" evidence="2">
    <location>
        <begin position="111"/>
        <end position="121"/>
    </location>
</feature>
<gene>
    <name evidence="4" type="ORF">CR159_12800</name>
</gene>
<dbReference type="PANTHER" id="PTHR30486:SF15">
    <property type="entry name" value="TYPE II_IV SECRETION SYSTEM ATPASE"/>
    <property type="match status" value="1"/>
</dbReference>
<dbReference type="SUPFAM" id="SSF52540">
    <property type="entry name" value="P-loop containing nucleoside triphosphate hydrolases"/>
    <property type="match status" value="1"/>
</dbReference>
<dbReference type="CDD" id="cd01130">
    <property type="entry name" value="VirB11-like_ATPase"/>
    <property type="match status" value="1"/>
</dbReference>
<evidence type="ECO:0000313" key="4">
    <source>
        <dbReference type="EMBL" id="PLC49476.1"/>
    </source>
</evidence>
<feature type="domain" description="FHA" evidence="3">
    <location>
        <begin position="22"/>
        <end position="71"/>
    </location>
</feature>
<comment type="caution">
    <text evidence="4">The sequence shown here is derived from an EMBL/GenBank/DDBJ whole genome shotgun (WGS) entry which is preliminary data.</text>
</comment>
<feature type="compositionally biased region" description="Low complexity" evidence="2">
    <location>
        <begin position="122"/>
        <end position="137"/>
    </location>
</feature>
<keyword evidence="5" id="KW-1185">Reference proteome</keyword>
<protein>
    <submittedName>
        <fullName evidence="4">Secretion system protein E</fullName>
    </submittedName>
</protein>
<dbReference type="SMART" id="SM00240">
    <property type="entry name" value="FHA"/>
    <property type="match status" value="1"/>
</dbReference>